<organism evidence="7 8">
    <name type="scientific">Taibaiella chishuiensis</name>
    <dbReference type="NCBI Taxonomy" id="1434707"/>
    <lineage>
        <taxon>Bacteria</taxon>
        <taxon>Pseudomonadati</taxon>
        <taxon>Bacteroidota</taxon>
        <taxon>Chitinophagia</taxon>
        <taxon>Chitinophagales</taxon>
        <taxon>Chitinophagaceae</taxon>
        <taxon>Taibaiella</taxon>
    </lineage>
</organism>
<dbReference type="AlphaFoldDB" id="A0A2P8D771"/>
<feature type="domain" description="Phosphatidylinositol-specific phospholipase C X" evidence="6">
    <location>
        <begin position="15"/>
        <end position="155"/>
    </location>
</feature>
<dbReference type="InterPro" id="IPR000909">
    <property type="entry name" value="PLipase_C_PInositol-sp_X_dom"/>
</dbReference>
<dbReference type="OrthoDB" id="7191982at2"/>
<dbReference type="GO" id="GO:0006629">
    <property type="term" value="P:lipid metabolic process"/>
    <property type="evidence" value="ECO:0007669"/>
    <property type="project" value="InterPro"/>
</dbReference>
<comment type="catalytic activity">
    <reaction evidence="1">
        <text>a 1,2-diacyl-sn-glycero-3-phospho-(1D-myo-inositol) = 1D-myo-inositol 1,2-cyclic phosphate + a 1,2-diacyl-sn-glycerol</text>
        <dbReference type="Rhea" id="RHEA:17093"/>
        <dbReference type="ChEBI" id="CHEBI:17815"/>
        <dbReference type="ChEBI" id="CHEBI:57880"/>
        <dbReference type="ChEBI" id="CHEBI:58484"/>
        <dbReference type="EC" id="4.6.1.13"/>
    </reaction>
</comment>
<evidence type="ECO:0000256" key="3">
    <source>
        <dbReference type="ARBA" id="ARBA00019758"/>
    </source>
</evidence>
<sequence length="700" mass="78560">MSFPTHNWMNFVSSRKKLSDLTIPGTHDSGTWKLSGLYHCQDRSLGEQLQAGIRFLDIRLKPSGKADELEVWHAGGNAHLNFRNDIVGVCRDFLAKNPSETIIMSIKDESQTYVRKEAFYNRLHDDMLSFGHLFFLQPKIPVLGEVRGRIVLLRRCWANASEGIDVTGGWPDGGNYKNGKHSWTNAADIPFTVQDKYSGFLSVRRGDKFNDHVLPLLNEAANNADRLYINFTSAVLDGGGSLPAPPRLLAEATNRLLLAYLNNKPQARYGIIAMDFPELEPELIKKLIECNYQDPAFLPRMTNRKGDRVLLRFDGGLHALLNPRYGHRLWGGNWNWQDWANLGCPLEAPNMVESHLVKTLPGGELYLAYNGTNGKAVIRRIVSAEMQDLYGFQGKPDEIKEVYIRQFEKGPALTLGGHAFMEDFRVRNRMDNKQYLVFDGQLHHIPGPDIAGRLLGKDPCWFREWAFVAGKEQEGLPLTDARLLKFDDSAQVYLSYTLPGQTQPVLRAIPNPDMQQAWGLWGEPEEKPAKEKAVNYNEQTLLSHSRQPAGAPANQDIVEIRSMLDIDKCLDIAANGTDIVIRSVNGTPGQRWKLTDAGDGYHYLESQAGQDKVLDVKAGGTGNGTGIIAFQRNRCDNQQWKILPAPHAPGLYYLAPKHAPGCCLDLGGFKTRDGAALILHKQKDDRDRANQVWYFHKVNG</sequence>
<dbReference type="CDD" id="cd00161">
    <property type="entry name" value="beta-trefoil_Ricin-like"/>
    <property type="match status" value="1"/>
</dbReference>
<evidence type="ECO:0000256" key="5">
    <source>
        <dbReference type="ARBA" id="ARBA00030782"/>
    </source>
</evidence>
<accession>A0A2P8D771</accession>
<protein>
    <recommendedName>
        <fullName evidence="3">1-phosphatidylinositol phosphodiesterase</fullName>
        <ecNumber evidence="2">4.6.1.13</ecNumber>
    </recommendedName>
    <alternativeName>
        <fullName evidence="4">Phosphatidylinositol diacylglycerol-lyase</fullName>
    </alternativeName>
    <alternativeName>
        <fullName evidence="5">Phosphatidylinositol-specific phospholipase C</fullName>
    </alternativeName>
</protein>
<evidence type="ECO:0000313" key="8">
    <source>
        <dbReference type="Proteomes" id="UP000240572"/>
    </source>
</evidence>
<proteinExistence type="predicted"/>
<dbReference type="Gene3D" id="2.80.10.50">
    <property type="match status" value="2"/>
</dbReference>
<dbReference type="PROSITE" id="PS50007">
    <property type="entry name" value="PIPLC_X_DOMAIN"/>
    <property type="match status" value="1"/>
</dbReference>
<dbReference type="CDD" id="cd08586">
    <property type="entry name" value="PI-PLCc_BcPLC_like"/>
    <property type="match status" value="1"/>
</dbReference>
<dbReference type="GO" id="GO:0008081">
    <property type="term" value="F:phosphoric diester hydrolase activity"/>
    <property type="evidence" value="ECO:0007669"/>
    <property type="project" value="InterPro"/>
</dbReference>
<dbReference type="Pfam" id="PF14200">
    <property type="entry name" value="RicinB_lectin_2"/>
    <property type="match status" value="1"/>
</dbReference>
<reference evidence="7 8" key="1">
    <citation type="submission" date="2018-03" db="EMBL/GenBank/DDBJ databases">
        <title>Genomic Encyclopedia of Type Strains, Phase III (KMG-III): the genomes of soil and plant-associated and newly described type strains.</title>
        <authorList>
            <person name="Whitman W."/>
        </authorList>
    </citation>
    <scope>NUCLEOTIDE SEQUENCE [LARGE SCALE GENOMIC DNA]</scope>
    <source>
        <strain evidence="7 8">CGMCC 1.12700</strain>
    </source>
</reference>
<dbReference type="InterPro" id="IPR017946">
    <property type="entry name" value="PLC-like_Pdiesterase_TIM-brl"/>
</dbReference>
<dbReference type="PROSITE" id="PS50231">
    <property type="entry name" value="RICIN_B_LECTIN"/>
    <property type="match status" value="1"/>
</dbReference>
<dbReference type="GO" id="GO:0004436">
    <property type="term" value="F:phosphatidylinositol diacylglycerol-lyase activity"/>
    <property type="evidence" value="ECO:0007669"/>
    <property type="project" value="UniProtKB-EC"/>
</dbReference>
<evidence type="ECO:0000256" key="1">
    <source>
        <dbReference type="ARBA" id="ARBA00001316"/>
    </source>
</evidence>
<dbReference type="PANTHER" id="PTHR13593">
    <property type="match status" value="1"/>
</dbReference>
<gene>
    <name evidence="7" type="ORF">B0I18_1028</name>
</gene>
<evidence type="ECO:0000313" key="7">
    <source>
        <dbReference type="EMBL" id="PSK93039.1"/>
    </source>
</evidence>
<dbReference type="Gene3D" id="3.20.20.190">
    <property type="entry name" value="Phosphatidylinositol (PI) phosphodiesterase"/>
    <property type="match status" value="1"/>
</dbReference>
<dbReference type="SUPFAM" id="SSF50370">
    <property type="entry name" value="Ricin B-like lectins"/>
    <property type="match status" value="1"/>
</dbReference>
<dbReference type="InterPro" id="IPR051057">
    <property type="entry name" value="PI-PLC_domain"/>
</dbReference>
<dbReference type="Pfam" id="PF00388">
    <property type="entry name" value="PI-PLC-X"/>
    <property type="match status" value="1"/>
</dbReference>
<dbReference type="RefSeq" id="WP_106522075.1">
    <property type="nucleotide sequence ID" value="NZ_PYGD01000002.1"/>
</dbReference>
<evidence type="ECO:0000256" key="2">
    <source>
        <dbReference type="ARBA" id="ARBA00012581"/>
    </source>
</evidence>
<comment type="caution">
    <text evidence="7">The sequence shown here is derived from an EMBL/GenBank/DDBJ whole genome shotgun (WGS) entry which is preliminary data.</text>
</comment>
<dbReference type="InterPro" id="IPR035992">
    <property type="entry name" value="Ricin_B-like_lectins"/>
</dbReference>
<dbReference type="SMART" id="SM00148">
    <property type="entry name" value="PLCXc"/>
    <property type="match status" value="1"/>
</dbReference>
<dbReference type="SUPFAM" id="SSF51695">
    <property type="entry name" value="PLC-like phosphodiesterases"/>
    <property type="match status" value="1"/>
</dbReference>
<name>A0A2P8D771_9BACT</name>
<dbReference type="InterPro" id="IPR000772">
    <property type="entry name" value="Ricin_B_lectin"/>
</dbReference>
<keyword evidence="8" id="KW-1185">Reference proteome</keyword>
<evidence type="ECO:0000259" key="6">
    <source>
        <dbReference type="SMART" id="SM00148"/>
    </source>
</evidence>
<dbReference type="PANTHER" id="PTHR13593:SF113">
    <property type="entry name" value="SI:DKEY-266F7.9"/>
    <property type="match status" value="1"/>
</dbReference>
<dbReference type="EC" id="4.6.1.13" evidence="2"/>
<evidence type="ECO:0000256" key="4">
    <source>
        <dbReference type="ARBA" id="ARBA00030474"/>
    </source>
</evidence>
<dbReference type="Proteomes" id="UP000240572">
    <property type="component" value="Unassembled WGS sequence"/>
</dbReference>
<dbReference type="EMBL" id="PYGD01000002">
    <property type="protein sequence ID" value="PSK93039.1"/>
    <property type="molecule type" value="Genomic_DNA"/>
</dbReference>